<reference evidence="1" key="1">
    <citation type="journal article" date="2015" name="Nature">
        <title>Complex archaea that bridge the gap between prokaryotes and eukaryotes.</title>
        <authorList>
            <person name="Spang A."/>
            <person name="Saw J.H."/>
            <person name="Jorgensen S.L."/>
            <person name="Zaremba-Niedzwiedzka K."/>
            <person name="Martijn J."/>
            <person name="Lind A.E."/>
            <person name="van Eijk R."/>
            <person name="Schleper C."/>
            <person name="Guy L."/>
            <person name="Ettema T.J."/>
        </authorList>
    </citation>
    <scope>NUCLEOTIDE SEQUENCE</scope>
</reference>
<name>A0A0F9EUZ5_9ZZZZ</name>
<dbReference type="EMBL" id="LAZR01025995">
    <property type="protein sequence ID" value="KKL70106.1"/>
    <property type="molecule type" value="Genomic_DNA"/>
</dbReference>
<sequence>MVGELEIKITWENNNFFKMEKKVGSEPWLTVVEIEENAHIAAIAGNLQGLCMADFNAHLDDIMTEMRVP</sequence>
<gene>
    <name evidence="1" type="ORF">LCGC14_2108210</name>
</gene>
<organism evidence="1">
    <name type="scientific">marine sediment metagenome</name>
    <dbReference type="NCBI Taxonomy" id="412755"/>
    <lineage>
        <taxon>unclassified sequences</taxon>
        <taxon>metagenomes</taxon>
        <taxon>ecological metagenomes</taxon>
    </lineage>
</organism>
<dbReference type="AlphaFoldDB" id="A0A0F9EUZ5"/>
<proteinExistence type="predicted"/>
<evidence type="ECO:0000313" key="1">
    <source>
        <dbReference type="EMBL" id="KKL70106.1"/>
    </source>
</evidence>
<protein>
    <submittedName>
        <fullName evidence="1">Uncharacterized protein</fullName>
    </submittedName>
</protein>
<accession>A0A0F9EUZ5</accession>
<comment type="caution">
    <text evidence="1">The sequence shown here is derived from an EMBL/GenBank/DDBJ whole genome shotgun (WGS) entry which is preliminary data.</text>
</comment>